<evidence type="ECO:0000313" key="3">
    <source>
        <dbReference type="EMBL" id="MBR0800845.1"/>
    </source>
</evidence>
<evidence type="ECO:0000256" key="1">
    <source>
        <dbReference type="SAM" id="Coils"/>
    </source>
</evidence>
<name>A0ABS5FVU4_9BRAD</name>
<evidence type="ECO:0008006" key="5">
    <source>
        <dbReference type="Google" id="ProtNLM"/>
    </source>
</evidence>
<feature type="coiled-coil region" evidence="1">
    <location>
        <begin position="58"/>
        <end position="113"/>
    </location>
</feature>
<proteinExistence type="predicted"/>
<organism evidence="3 4">
    <name type="scientific">Bradyrhizobium jicamae</name>
    <dbReference type="NCBI Taxonomy" id="280332"/>
    <lineage>
        <taxon>Bacteria</taxon>
        <taxon>Pseudomonadati</taxon>
        <taxon>Pseudomonadota</taxon>
        <taxon>Alphaproteobacteria</taxon>
        <taxon>Hyphomicrobiales</taxon>
        <taxon>Nitrobacteraceae</taxon>
        <taxon>Bradyrhizobium</taxon>
    </lineage>
</organism>
<dbReference type="EMBL" id="JAFCJH010000063">
    <property type="protein sequence ID" value="MBR0800845.1"/>
    <property type="molecule type" value="Genomic_DNA"/>
</dbReference>
<evidence type="ECO:0000256" key="2">
    <source>
        <dbReference type="SAM" id="MobiDB-lite"/>
    </source>
</evidence>
<sequence length="133" mass="14992">MTSENVLGFSRPTSPPETGAQTLELVYQAAELFRGIEDRVRVSELRAEAAERARLDIINATERKLLDASEALEEAHKRIEAQQDRLAAFEFRAETAEAEARDARRTLELVDDAIRRRLLLPNRGADDRSTDVT</sequence>
<accession>A0ABS5FVU4</accession>
<protein>
    <recommendedName>
        <fullName evidence="5">ATPase</fullName>
    </recommendedName>
</protein>
<evidence type="ECO:0000313" key="4">
    <source>
        <dbReference type="Proteomes" id="UP001315278"/>
    </source>
</evidence>
<comment type="caution">
    <text evidence="3">The sequence shown here is derived from an EMBL/GenBank/DDBJ whole genome shotgun (WGS) entry which is preliminary data.</text>
</comment>
<gene>
    <name evidence="3" type="ORF">JQ615_36335</name>
</gene>
<keyword evidence="1" id="KW-0175">Coiled coil</keyword>
<feature type="region of interest" description="Disordered" evidence="2">
    <location>
        <begin position="1"/>
        <end position="20"/>
    </location>
</feature>
<reference evidence="4" key="1">
    <citation type="journal article" date="2021" name="ISME J.">
        <title>Evolutionary origin and ecological implication of a unique nif island in free-living Bradyrhizobium lineages.</title>
        <authorList>
            <person name="Tao J."/>
        </authorList>
    </citation>
    <scope>NUCLEOTIDE SEQUENCE [LARGE SCALE GENOMIC DNA]</scope>
    <source>
        <strain evidence="4">SZCCT0434</strain>
    </source>
</reference>
<keyword evidence="4" id="KW-1185">Reference proteome</keyword>
<dbReference type="Proteomes" id="UP001315278">
    <property type="component" value="Unassembled WGS sequence"/>
</dbReference>